<dbReference type="InterPro" id="IPR036318">
    <property type="entry name" value="FAD-bd_PCMH-like_sf"/>
</dbReference>
<dbReference type="Pfam" id="PF08031">
    <property type="entry name" value="BBE"/>
    <property type="match status" value="1"/>
</dbReference>
<evidence type="ECO:0000259" key="7">
    <source>
        <dbReference type="PROSITE" id="PS51387"/>
    </source>
</evidence>
<dbReference type="InParanoid" id="B0DZ37"/>
<dbReference type="HOGENOM" id="CLU_018354_10_1_1"/>
<dbReference type="InterPro" id="IPR006094">
    <property type="entry name" value="Oxid_FAD_bind_N"/>
</dbReference>
<feature type="domain" description="FAD-binding PCMH-type" evidence="7">
    <location>
        <begin position="55"/>
        <end position="227"/>
    </location>
</feature>
<dbReference type="Pfam" id="PF01565">
    <property type="entry name" value="FAD_binding_4"/>
    <property type="match status" value="1"/>
</dbReference>
<dbReference type="InterPro" id="IPR016169">
    <property type="entry name" value="FAD-bd_PCMH_sub2"/>
</dbReference>
<feature type="chain" id="PRO_5002747410" evidence="6">
    <location>
        <begin position="21"/>
        <end position="497"/>
    </location>
</feature>
<dbReference type="AlphaFoldDB" id="B0DZ37"/>
<reference evidence="8 9" key="1">
    <citation type="journal article" date="2008" name="Nature">
        <title>The genome of Laccaria bicolor provides insights into mycorrhizal symbiosis.</title>
        <authorList>
            <person name="Martin F."/>
            <person name="Aerts A."/>
            <person name="Ahren D."/>
            <person name="Brun A."/>
            <person name="Danchin E.G.J."/>
            <person name="Duchaussoy F."/>
            <person name="Gibon J."/>
            <person name="Kohler A."/>
            <person name="Lindquist E."/>
            <person name="Pereda V."/>
            <person name="Salamov A."/>
            <person name="Shapiro H.J."/>
            <person name="Wuyts J."/>
            <person name="Blaudez D."/>
            <person name="Buee M."/>
            <person name="Brokstein P."/>
            <person name="Canbaeck B."/>
            <person name="Cohen D."/>
            <person name="Courty P.E."/>
            <person name="Coutinho P.M."/>
            <person name="Delaruelle C."/>
            <person name="Detter J.C."/>
            <person name="Deveau A."/>
            <person name="DiFazio S."/>
            <person name="Duplessis S."/>
            <person name="Fraissinet-Tachet L."/>
            <person name="Lucic E."/>
            <person name="Frey-Klett P."/>
            <person name="Fourrey C."/>
            <person name="Feussner I."/>
            <person name="Gay G."/>
            <person name="Grimwood J."/>
            <person name="Hoegger P.J."/>
            <person name="Jain P."/>
            <person name="Kilaru S."/>
            <person name="Labbe J."/>
            <person name="Lin Y.C."/>
            <person name="Legue V."/>
            <person name="Le Tacon F."/>
            <person name="Marmeisse R."/>
            <person name="Melayah D."/>
            <person name="Montanini B."/>
            <person name="Muratet M."/>
            <person name="Nehls U."/>
            <person name="Niculita-Hirzel H."/>
            <person name="Oudot-Le Secq M.P."/>
            <person name="Peter M."/>
            <person name="Quesneville H."/>
            <person name="Rajashekar B."/>
            <person name="Reich M."/>
            <person name="Rouhier N."/>
            <person name="Schmutz J."/>
            <person name="Yin T."/>
            <person name="Chalot M."/>
            <person name="Henrissat B."/>
            <person name="Kuees U."/>
            <person name="Lucas S."/>
            <person name="Van de Peer Y."/>
            <person name="Podila G.K."/>
            <person name="Polle A."/>
            <person name="Pukkila P.J."/>
            <person name="Richardson P.M."/>
            <person name="Rouze P."/>
            <person name="Sanders I.R."/>
            <person name="Stajich J.E."/>
            <person name="Tunlid A."/>
            <person name="Tuskan G."/>
            <person name="Grigoriev I.V."/>
        </authorList>
    </citation>
    <scope>NUCLEOTIDE SEQUENCE [LARGE SCALE GENOMIC DNA]</scope>
    <source>
        <strain evidence="9">S238N-H82 / ATCC MYA-4686</strain>
    </source>
</reference>
<evidence type="ECO:0000256" key="3">
    <source>
        <dbReference type="ARBA" id="ARBA00022630"/>
    </source>
</evidence>
<dbReference type="Proteomes" id="UP000001194">
    <property type="component" value="Unassembled WGS sequence"/>
</dbReference>
<dbReference type="KEGG" id="lbc:LACBIDRAFT_396511"/>
<proteinExistence type="inferred from homology"/>
<accession>B0DZ37</accession>
<dbReference type="PANTHER" id="PTHR42973:SF39">
    <property type="entry name" value="FAD-BINDING PCMH-TYPE DOMAIN-CONTAINING PROTEIN"/>
    <property type="match status" value="1"/>
</dbReference>
<evidence type="ECO:0000256" key="5">
    <source>
        <dbReference type="ARBA" id="ARBA00023002"/>
    </source>
</evidence>
<dbReference type="OrthoDB" id="407275at2759"/>
<evidence type="ECO:0000256" key="6">
    <source>
        <dbReference type="SAM" id="SignalP"/>
    </source>
</evidence>
<protein>
    <submittedName>
        <fullName evidence="8">Glucooligosaccharide oxidase</fullName>
    </submittedName>
</protein>
<keyword evidence="9" id="KW-1185">Reference proteome</keyword>
<keyword evidence="5" id="KW-0560">Oxidoreductase</keyword>
<comment type="similarity">
    <text evidence="2">Belongs to the oxygen-dependent FAD-linked oxidoreductase family.</text>
</comment>
<dbReference type="PANTHER" id="PTHR42973">
    <property type="entry name" value="BINDING OXIDOREDUCTASE, PUTATIVE (AFU_ORTHOLOGUE AFUA_1G17690)-RELATED"/>
    <property type="match status" value="1"/>
</dbReference>
<sequence length="497" mass="53309">MAHRLLFFAFLTLWSSLATASTADLVSSLKALNFTIVTPGDPNYPTASTAFNLRYTFEPAAVAYPTNAQQISALLKVSRQFNHQVVARSGGHSYIANGLGGKDGVVVVDMTNFMTVAVDSSTGTAIIGPGNRLGNVALALNDKGRALPHGTCPYVGVGGHSGFGGYGFTSRKWGLLLDTILSINVVLADGTIANVSQTTHPNLFWALRGSSASFGIVTAIQVMTFPTPSSATVFEYNWNLNAADAAKAVGAFQHFVQTNIPQEFAAEIVIGKGSVQGNLSWGLTGGWYGPADQFQSVIAPFLAKVPKPASTSLTPGTYINSVQFLGGLGRLNTSSSPDGHDTFYAKSLMTPEASPMSNAARTAFMSYLANDGFNATTDWFVEIELYGGTNSAINNVPIDATAFAHRSSMFTIQFYTSAPGNVPPFPPAGFSFLDEMVNSIVNNSPKGWDYGAYANYIDDRLQNWQQLYYGPHYPRLKALKDQYDPMNTFSFPTSIEE</sequence>
<dbReference type="SUPFAM" id="SSF56176">
    <property type="entry name" value="FAD-binding/transporter-associated domain-like"/>
    <property type="match status" value="1"/>
</dbReference>
<evidence type="ECO:0000256" key="1">
    <source>
        <dbReference type="ARBA" id="ARBA00001974"/>
    </source>
</evidence>
<comment type="cofactor">
    <cofactor evidence="1">
        <name>FAD</name>
        <dbReference type="ChEBI" id="CHEBI:57692"/>
    </cofactor>
</comment>
<dbReference type="InterPro" id="IPR050416">
    <property type="entry name" value="FAD-linked_Oxidoreductase"/>
</dbReference>
<dbReference type="Gene3D" id="3.30.465.10">
    <property type="match status" value="1"/>
</dbReference>
<dbReference type="InterPro" id="IPR016166">
    <property type="entry name" value="FAD-bd_PCMH"/>
</dbReference>
<dbReference type="InterPro" id="IPR012951">
    <property type="entry name" value="BBE"/>
</dbReference>
<evidence type="ECO:0000256" key="4">
    <source>
        <dbReference type="ARBA" id="ARBA00022827"/>
    </source>
</evidence>
<keyword evidence="4" id="KW-0274">FAD</keyword>
<dbReference type="Gene3D" id="3.40.462.20">
    <property type="match status" value="1"/>
</dbReference>
<keyword evidence="3" id="KW-0285">Flavoprotein</keyword>
<dbReference type="GeneID" id="6084883"/>
<evidence type="ECO:0000256" key="2">
    <source>
        <dbReference type="ARBA" id="ARBA00005466"/>
    </source>
</evidence>
<name>B0DZ37_LACBS</name>
<dbReference type="GO" id="GO:0016491">
    <property type="term" value="F:oxidoreductase activity"/>
    <property type="evidence" value="ECO:0007669"/>
    <property type="project" value="UniProtKB-KW"/>
</dbReference>
<evidence type="ECO:0000313" key="8">
    <source>
        <dbReference type="EMBL" id="EDR00124.1"/>
    </source>
</evidence>
<dbReference type="RefSeq" id="XP_001889181.1">
    <property type="nucleotide sequence ID" value="XM_001889146.1"/>
</dbReference>
<evidence type="ECO:0000313" key="9">
    <source>
        <dbReference type="Proteomes" id="UP000001194"/>
    </source>
</evidence>
<keyword evidence="6" id="KW-0732">Signal</keyword>
<dbReference type="GO" id="GO:0071949">
    <property type="term" value="F:FAD binding"/>
    <property type="evidence" value="ECO:0007669"/>
    <property type="project" value="InterPro"/>
</dbReference>
<organism evidence="9">
    <name type="scientific">Laccaria bicolor (strain S238N-H82 / ATCC MYA-4686)</name>
    <name type="common">Bicoloured deceiver</name>
    <name type="synonym">Laccaria laccata var. bicolor</name>
    <dbReference type="NCBI Taxonomy" id="486041"/>
    <lineage>
        <taxon>Eukaryota</taxon>
        <taxon>Fungi</taxon>
        <taxon>Dikarya</taxon>
        <taxon>Basidiomycota</taxon>
        <taxon>Agaricomycotina</taxon>
        <taxon>Agaricomycetes</taxon>
        <taxon>Agaricomycetidae</taxon>
        <taxon>Agaricales</taxon>
        <taxon>Agaricineae</taxon>
        <taxon>Hydnangiaceae</taxon>
        <taxon>Laccaria</taxon>
    </lineage>
</organism>
<feature type="signal peptide" evidence="6">
    <location>
        <begin position="1"/>
        <end position="20"/>
    </location>
</feature>
<gene>
    <name evidence="8" type="primary">GOOX</name>
    <name evidence="8" type="ORF">LACBIDRAFT_396511</name>
</gene>
<dbReference type="EMBL" id="DS547153">
    <property type="protein sequence ID" value="EDR00124.1"/>
    <property type="molecule type" value="Genomic_DNA"/>
</dbReference>
<dbReference type="PROSITE" id="PS51387">
    <property type="entry name" value="FAD_PCMH"/>
    <property type="match status" value="1"/>
</dbReference>
<dbReference type="STRING" id="486041.B0DZ37"/>